<reference evidence="3 4" key="1">
    <citation type="submission" date="2020-05" db="EMBL/GenBank/DDBJ databases">
        <title>Identification and distribution of gene clusters putatively required for synthesis of sphingolipid metabolism inhibitors in phylogenetically diverse species of the filamentous fungus Fusarium.</title>
        <authorList>
            <person name="Kim H.-S."/>
            <person name="Busman M."/>
            <person name="Brown D.W."/>
            <person name="Divon H."/>
            <person name="Uhlig S."/>
            <person name="Proctor R.H."/>
        </authorList>
    </citation>
    <scope>NUCLEOTIDE SEQUENCE [LARGE SCALE GENOMIC DNA]</scope>
    <source>
        <strain evidence="3 4">NRRL 66235</strain>
    </source>
</reference>
<dbReference type="AlphaFoldDB" id="A0A8H5Z578"/>
<proteinExistence type="predicted"/>
<dbReference type="Pfam" id="PF12770">
    <property type="entry name" value="CHAT"/>
    <property type="match status" value="1"/>
</dbReference>
<evidence type="ECO:0000313" key="3">
    <source>
        <dbReference type="EMBL" id="KAF5723361.1"/>
    </source>
</evidence>
<dbReference type="InterPro" id="IPR011990">
    <property type="entry name" value="TPR-like_helical_dom_sf"/>
</dbReference>
<feature type="compositionally biased region" description="Basic and acidic residues" evidence="1">
    <location>
        <begin position="1139"/>
        <end position="1155"/>
    </location>
</feature>
<evidence type="ECO:0000259" key="2">
    <source>
        <dbReference type="PROSITE" id="PS50006"/>
    </source>
</evidence>
<feature type="domain" description="FHA" evidence="2">
    <location>
        <begin position="589"/>
        <end position="651"/>
    </location>
</feature>
<dbReference type="Proteomes" id="UP000544331">
    <property type="component" value="Unassembled WGS sequence"/>
</dbReference>
<keyword evidence="4" id="KW-1185">Reference proteome</keyword>
<dbReference type="PROSITE" id="PS50006">
    <property type="entry name" value="FHA_DOMAIN"/>
    <property type="match status" value="1"/>
</dbReference>
<feature type="compositionally biased region" description="Acidic residues" evidence="1">
    <location>
        <begin position="1066"/>
        <end position="1075"/>
    </location>
</feature>
<feature type="compositionally biased region" description="Low complexity" evidence="1">
    <location>
        <begin position="1053"/>
        <end position="1065"/>
    </location>
</feature>
<evidence type="ECO:0000313" key="4">
    <source>
        <dbReference type="Proteomes" id="UP000544331"/>
    </source>
</evidence>
<dbReference type="Pfam" id="PF13374">
    <property type="entry name" value="TPR_10"/>
    <property type="match status" value="1"/>
</dbReference>
<dbReference type="InterPro" id="IPR024983">
    <property type="entry name" value="CHAT_dom"/>
</dbReference>
<feature type="region of interest" description="Disordered" evidence="1">
    <location>
        <begin position="1091"/>
        <end position="1167"/>
    </location>
</feature>
<accession>A0A8H5Z578</accession>
<evidence type="ECO:0000256" key="1">
    <source>
        <dbReference type="SAM" id="MobiDB-lite"/>
    </source>
</evidence>
<sequence>MAELLDFTDGSAGMDLDSAILQARKSVQTGPQEVHDQAVHLNILADLLEHKYERTREPPILEELISVSRKVVEVAATSTSDEVRATAFGKLGLRLGQRFSRLGQLSDLEEAIDFSRRAAKHSSGTRRSTWLNNLSNRLAMRFDRIGAFEDLQEAVATSLQTIESIPADDPDMANWQGNYASRLSARHSFTGNMDDLEESLRLGLEAIKGSQNSPNKPKWLHNHGIDLGKKYLTTGTISYLNDAISFARQAVEATPETSPERTEWANSLSIQLRQRYIRIGATEDITEAITVLEEAIESTPADDPNQVILLNSLANCLGQKYSRSGAKDDLQKAISIARQAKRALPKEHPDRPAILNTFSSLLSARFSRRGGLRTIEDATNAAYEAVEWTEEGHPDRAKWLRTYGRQLAHKSEQYFQMVGENPQLTGDFAAIGEKAVARTNKIAHDCIDVAVDVTRQAIDSLTPEHSDISILKVDLGNRLNERSLLTGTSDDIQEACECFRFALYSPRASVKIRLSAGKQLLSIALKVYEAKAVFQIARYIVDLIPLLVPNSLRSEDKQHLLTDIEGIASLAAAVALDAGQKPLVAIRVLETGRAVLESSLRDLRTDLTVLEKKHPQLAQDFVHLRETLDRTACIEDPDATTNGSHISDERMDQRCVAEQKMTDLVREIRQQTEFENFLSPATESQLLLAASNGPIVMVNVSPLRCDALIILKDGFQLLELPKLHLADIIGYKHQRESMRTLEWLWDSLVEQVLDELGYTEPPPADKPSAWPCIWWIPTGQLVSFPIHAAGYHTEISGFQSTIDRVISSYSSSVKSLIHAQGHQLPVHTTGAISPRKIVLVSMEDTPGDLRNLQYAAQEVLVVDEICRSSSMNLTTVWPDPHRQSVFSALKDCFIFHFAGHGDVKKSNPLDSLILLKDWTTNPLTVETLIDTNLVSTPPFLAYLSACGTGQVRQAESLDEGMHLAGAFQLAGFRHVIGTLWEVNDRLCVDVASKTYAHLRGHGINDESVRAALHHTLRQLRHDWVQGQRDATREAGFGDAPLAESDDEWKGYNSEDSASSSSTSMSEDSEESEYSSEDYRAEEILLGMCNRKPARSLEDEEESDEDDDESWETESGESRVDDSGGIAVHSSLDVGPDVDQISKEEDGTVAVKRDIGSEGPPRHRRSPPQWIQYVHYGA</sequence>
<name>A0A8H5Z578_9HYPO</name>
<protein>
    <submittedName>
        <fullName evidence="3">TPR domain-containing protein</fullName>
    </submittedName>
</protein>
<dbReference type="Gene3D" id="1.25.40.10">
    <property type="entry name" value="Tetratricopeptide repeat domain"/>
    <property type="match status" value="2"/>
</dbReference>
<dbReference type="SUPFAM" id="SSF48452">
    <property type="entry name" value="TPR-like"/>
    <property type="match status" value="1"/>
</dbReference>
<feature type="compositionally biased region" description="Acidic residues" evidence="1">
    <location>
        <begin position="1097"/>
        <end position="1114"/>
    </location>
</feature>
<dbReference type="OrthoDB" id="9991317at2759"/>
<gene>
    <name evidence="3" type="ORF">FMUND_1995</name>
</gene>
<dbReference type="EMBL" id="JAAOAN010000069">
    <property type="protein sequence ID" value="KAF5723361.1"/>
    <property type="molecule type" value="Genomic_DNA"/>
</dbReference>
<comment type="caution">
    <text evidence="3">The sequence shown here is derived from an EMBL/GenBank/DDBJ whole genome shotgun (WGS) entry which is preliminary data.</text>
</comment>
<feature type="region of interest" description="Disordered" evidence="1">
    <location>
        <begin position="1030"/>
        <end position="1076"/>
    </location>
</feature>
<organism evidence="3 4">
    <name type="scientific">Fusarium mundagurra</name>
    <dbReference type="NCBI Taxonomy" id="1567541"/>
    <lineage>
        <taxon>Eukaryota</taxon>
        <taxon>Fungi</taxon>
        <taxon>Dikarya</taxon>
        <taxon>Ascomycota</taxon>
        <taxon>Pezizomycotina</taxon>
        <taxon>Sordariomycetes</taxon>
        <taxon>Hypocreomycetidae</taxon>
        <taxon>Hypocreales</taxon>
        <taxon>Nectriaceae</taxon>
        <taxon>Fusarium</taxon>
        <taxon>Fusarium fujikuroi species complex</taxon>
    </lineage>
</organism>
<dbReference type="InterPro" id="IPR000253">
    <property type="entry name" value="FHA_dom"/>
</dbReference>